<gene>
    <name evidence="1" type="ORF">BV898_10483</name>
</gene>
<protein>
    <submittedName>
        <fullName evidence="1">Uncharacterized protein</fullName>
    </submittedName>
</protein>
<dbReference type="OrthoDB" id="8845630at2759"/>
<reference evidence="2" key="1">
    <citation type="submission" date="2017-01" db="EMBL/GenBank/DDBJ databases">
        <title>Comparative genomics of anhydrobiosis in the tardigrade Hypsibius dujardini.</title>
        <authorList>
            <person name="Yoshida Y."/>
            <person name="Koutsovoulos G."/>
            <person name="Laetsch D."/>
            <person name="Stevens L."/>
            <person name="Kumar S."/>
            <person name="Horikawa D."/>
            <person name="Ishino K."/>
            <person name="Komine S."/>
            <person name="Tomita M."/>
            <person name="Blaxter M."/>
            <person name="Arakawa K."/>
        </authorList>
    </citation>
    <scope>NUCLEOTIDE SEQUENCE [LARGE SCALE GENOMIC DNA]</scope>
    <source>
        <strain evidence="2">Z151</strain>
    </source>
</reference>
<dbReference type="EMBL" id="MTYJ01000090">
    <property type="protein sequence ID" value="OQV15377.1"/>
    <property type="molecule type" value="Genomic_DNA"/>
</dbReference>
<organism evidence="1 2">
    <name type="scientific">Hypsibius exemplaris</name>
    <name type="common">Freshwater tardigrade</name>
    <dbReference type="NCBI Taxonomy" id="2072580"/>
    <lineage>
        <taxon>Eukaryota</taxon>
        <taxon>Metazoa</taxon>
        <taxon>Ecdysozoa</taxon>
        <taxon>Tardigrada</taxon>
        <taxon>Eutardigrada</taxon>
        <taxon>Parachela</taxon>
        <taxon>Hypsibioidea</taxon>
        <taxon>Hypsibiidae</taxon>
        <taxon>Hypsibius</taxon>
    </lineage>
</organism>
<keyword evidence="2" id="KW-1185">Reference proteome</keyword>
<evidence type="ECO:0000313" key="1">
    <source>
        <dbReference type="EMBL" id="OQV15377.1"/>
    </source>
</evidence>
<dbReference type="Proteomes" id="UP000192578">
    <property type="component" value="Unassembled WGS sequence"/>
</dbReference>
<accession>A0A1W0WJN8</accession>
<evidence type="ECO:0000313" key="2">
    <source>
        <dbReference type="Proteomes" id="UP000192578"/>
    </source>
</evidence>
<dbReference type="AlphaFoldDB" id="A0A1W0WJN8"/>
<proteinExistence type="predicted"/>
<comment type="caution">
    <text evidence="1">The sequence shown here is derived from an EMBL/GenBank/DDBJ whole genome shotgun (WGS) entry which is preliminary data.</text>
</comment>
<sequence>MLNDLIVLLKPFETTTEELSASRTPTLHLVVNVFKAVCKHLEEYQSEYPSLIKVAELLLVNFKFIVQPEHTIACFLHSPFRRLEEDRNSLNPFAAVRSRLKNLAVVWFVD</sequence>
<name>A0A1W0WJN8_HYPEX</name>